<protein>
    <submittedName>
        <fullName evidence="1">Uncharacterized protein</fullName>
    </submittedName>
</protein>
<gene>
    <name evidence="1" type="ORF">HK105_209183</name>
</gene>
<sequence>MPELLEALAAAAGGKQAAQPHAAGGPASVGMALETARSVQAAHGAAAATAQASSAVLHQRVRHGAGSHALRPGELGDAGVLGMPEAREAAQSVVSELGVEQVIQSTHGGLAWPRAQAQAAQADGAAVLQFLRTGHDPLADQAADPDADPFGDDLLSMQMQMQARRKRQDEMAFEPVDDAALAAAAGSAAVDSRRIGRTGDVVADGREIVAFLRANVFTMLVGQAAGGREWPATAAPVHEDLVAEFERDAAAFEAAVAGGDGEQQRRALGRLQQMLGHFQSR</sequence>
<keyword evidence="2" id="KW-1185">Reference proteome</keyword>
<evidence type="ECO:0000313" key="2">
    <source>
        <dbReference type="Proteomes" id="UP001527925"/>
    </source>
</evidence>
<comment type="caution">
    <text evidence="1">The sequence shown here is derived from an EMBL/GenBank/DDBJ whole genome shotgun (WGS) entry which is preliminary data.</text>
</comment>
<organism evidence="1 2">
    <name type="scientific">Polyrhizophydium stewartii</name>
    <dbReference type="NCBI Taxonomy" id="2732419"/>
    <lineage>
        <taxon>Eukaryota</taxon>
        <taxon>Fungi</taxon>
        <taxon>Fungi incertae sedis</taxon>
        <taxon>Chytridiomycota</taxon>
        <taxon>Chytridiomycota incertae sedis</taxon>
        <taxon>Chytridiomycetes</taxon>
        <taxon>Rhizophydiales</taxon>
        <taxon>Rhizophydiales incertae sedis</taxon>
        <taxon>Polyrhizophydium</taxon>
    </lineage>
</organism>
<dbReference type="EMBL" id="JADGIZ020000117">
    <property type="protein sequence ID" value="KAL2911345.1"/>
    <property type="molecule type" value="Genomic_DNA"/>
</dbReference>
<name>A0ABR4MVP1_9FUNG</name>
<evidence type="ECO:0000313" key="1">
    <source>
        <dbReference type="EMBL" id="KAL2911345.1"/>
    </source>
</evidence>
<proteinExistence type="predicted"/>
<accession>A0ABR4MVP1</accession>
<reference evidence="1 2" key="1">
    <citation type="submission" date="2023-09" db="EMBL/GenBank/DDBJ databases">
        <title>Pangenome analysis of Batrachochytrium dendrobatidis and related Chytrids.</title>
        <authorList>
            <person name="Yacoub M.N."/>
            <person name="Stajich J.E."/>
            <person name="James T.Y."/>
        </authorList>
    </citation>
    <scope>NUCLEOTIDE SEQUENCE [LARGE SCALE GENOMIC DNA]</scope>
    <source>
        <strain evidence="1 2">JEL0888</strain>
    </source>
</reference>
<dbReference type="Proteomes" id="UP001527925">
    <property type="component" value="Unassembled WGS sequence"/>
</dbReference>